<feature type="domain" description="Pyrroline-5-carboxylate reductase catalytic N-terminal" evidence="2">
    <location>
        <begin position="33"/>
        <end position="119"/>
    </location>
</feature>
<keyword evidence="1" id="KW-0560">Oxidoreductase</keyword>
<dbReference type="PANTHER" id="PTHR14239">
    <property type="entry name" value="DUDULIN-RELATED"/>
    <property type="match status" value="1"/>
</dbReference>
<proteinExistence type="predicted"/>
<reference evidence="4" key="1">
    <citation type="journal article" date="2019" name="Int. J. Syst. Evol. Microbiol.">
        <title>The Global Catalogue of Microorganisms (GCM) 10K type strain sequencing project: providing services to taxonomists for standard genome sequencing and annotation.</title>
        <authorList>
            <consortium name="The Broad Institute Genomics Platform"/>
            <consortium name="The Broad Institute Genome Sequencing Center for Infectious Disease"/>
            <person name="Wu L."/>
            <person name="Ma J."/>
        </authorList>
    </citation>
    <scope>NUCLEOTIDE SEQUENCE [LARGE SCALE GENOMIC DNA]</scope>
    <source>
        <strain evidence="4">CCUG 70865</strain>
    </source>
</reference>
<dbReference type="InterPro" id="IPR028939">
    <property type="entry name" value="P5C_Rdtase_cat_N"/>
</dbReference>
<name>A0ABW4HCX4_9FLAO</name>
<organism evidence="3 4">
    <name type="scientific">Flavobacterium artemisiae</name>
    <dbReference type="NCBI Taxonomy" id="2126556"/>
    <lineage>
        <taxon>Bacteria</taxon>
        <taxon>Pseudomonadati</taxon>
        <taxon>Bacteroidota</taxon>
        <taxon>Flavobacteriia</taxon>
        <taxon>Flavobacteriales</taxon>
        <taxon>Flavobacteriaceae</taxon>
        <taxon>Flavobacterium</taxon>
    </lineage>
</organism>
<keyword evidence="4" id="KW-1185">Reference proteome</keyword>
<evidence type="ECO:0000313" key="3">
    <source>
        <dbReference type="EMBL" id="MFD1602827.1"/>
    </source>
</evidence>
<dbReference type="Gene3D" id="3.40.50.720">
    <property type="entry name" value="NAD(P)-binding Rossmann-like Domain"/>
    <property type="match status" value="1"/>
</dbReference>
<dbReference type="Pfam" id="PF03807">
    <property type="entry name" value="F420_oxidored"/>
    <property type="match status" value="1"/>
</dbReference>
<dbReference type="SUPFAM" id="SSF51735">
    <property type="entry name" value="NAD(P)-binding Rossmann-fold domains"/>
    <property type="match status" value="1"/>
</dbReference>
<evidence type="ECO:0000313" key="4">
    <source>
        <dbReference type="Proteomes" id="UP001597138"/>
    </source>
</evidence>
<gene>
    <name evidence="3" type="ORF">ACFSC2_08780</name>
</gene>
<dbReference type="Proteomes" id="UP001597138">
    <property type="component" value="Unassembled WGS sequence"/>
</dbReference>
<evidence type="ECO:0000256" key="1">
    <source>
        <dbReference type="ARBA" id="ARBA00023002"/>
    </source>
</evidence>
<sequence length="211" mass="23813">MCFLAQNLLFRLYINTFIKNNKDYLELMNKNNTIGIIGVGSFTLDFAQRSADFGYKVLISATDCNHRIKNTAEKIGENVKISTIQETAALSDIIVLFLPKERLKEIITEMPDLSNKIIIHHNYLISSGIPISKDFYKNTAAQTLASLLPNSHIIKVYSLLESSGNSSKNKNDAKTLYYTTNNLQAGERVKNLLIILNFTVFNLLELSELNM</sequence>
<dbReference type="RefSeq" id="WP_379818617.1">
    <property type="nucleotide sequence ID" value="NZ_JBHUDZ010000008.1"/>
</dbReference>
<accession>A0ABW4HCX4</accession>
<evidence type="ECO:0000259" key="2">
    <source>
        <dbReference type="Pfam" id="PF03807"/>
    </source>
</evidence>
<comment type="caution">
    <text evidence="3">The sequence shown here is derived from an EMBL/GenBank/DDBJ whole genome shotgun (WGS) entry which is preliminary data.</text>
</comment>
<protein>
    <submittedName>
        <fullName evidence="3">NAD(P)-binding domain-containing protein</fullName>
    </submittedName>
</protein>
<dbReference type="InterPro" id="IPR036291">
    <property type="entry name" value="NAD(P)-bd_dom_sf"/>
</dbReference>
<dbReference type="InterPro" id="IPR051267">
    <property type="entry name" value="STEAP_metalloreductase"/>
</dbReference>
<dbReference type="EMBL" id="JBHUDZ010000008">
    <property type="protein sequence ID" value="MFD1602827.1"/>
    <property type="molecule type" value="Genomic_DNA"/>
</dbReference>
<dbReference type="PANTHER" id="PTHR14239:SF3">
    <property type="entry name" value="METALLOREDUCTASE STEAP1-RELATED"/>
    <property type="match status" value="1"/>
</dbReference>